<organism evidence="1 2">
    <name type="scientific">Gossypium australe</name>
    <dbReference type="NCBI Taxonomy" id="47621"/>
    <lineage>
        <taxon>Eukaryota</taxon>
        <taxon>Viridiplantae</taxon>
        <taxon>Streptophyta</taxon>
        <taxon>Embryophyta</taxon>
        <taxon>Tracheophyta</taxon>
        <taxon>Spermatophyta</taxon>
        <taxon>Magnoliopsida</taxon>
        <taxon>eudicotyledons</taxon>
        <taxon>Gunneridae</taxon>
        <taxon>Pentapetalae</taxon>
        <taxon>rosids</taxon>
        <taxon>malvids</taxon>
        <taxon>Malvales</taxon>
        <taxon>Malvaceae</taxon>
        <taxon>Malvoideae</taxon>
        <taxon>Gossypium</taxon>
    </lineage>
</organism>
<dbReference type="AlphaFoldDB" id="A0A5B6VQH9"/>
<gene>
    <name evidence="1" type="ORF">EPI10_016956</name>
</gene>
<dbReference type="Proteomes" id="UP000325315">
    <property type="component" value="Unassembled WGS sequence"/>
</dbReference>
<dbReference type="EMBL" id="SMMG02000006">
    <property type="protein sequence ID" value="KAA3471322.1"/>
    <property type="molecule type" value="Genomic_DNA"/>
</dbReference>
<evidence type="ECO:0000313" key="1">
    <source>
        <dbReference type="EMBL" id="KAA3471322.1"/>
    </source>
</evidence>
<name>A0A5B6VQH9_9ROSI</name>
<accession>A0A5B6VQH9</accession>
<sequence>MTSTSRFFTLSTLILHQHPNLEFQEFSTLVKPLQDGNSIQLRYPAPPSIDLYSTTQHRQLIKISLVSESNSPMPLSGPVPLSISGLVQTTIALSLYTLRTFGI</sequence>
<evidence type="ECO:0000313" key="2">
    <source>
        <dbReference type="Proteomes" id="UP000325315"/>
    </source>
</evidence>
<reference evidence="1" key="1">
    <citation type="submission" date="2019-08" db="EMBL/GenBank/DDBJ databases">
        <authorList>
            <person name="Liu F."/>
        </authorList>
    </citation>
    <scope>NUCLEOTIDE SEQUENCE [LARGE SCALE GENOMIC DNA]</scope>
    <source>
        <strain evidence="1">PA1801</strain>
        <tissue evidence="1">Leaf</tissue>
    </source>
</reference>
<keyword evidence="2" id="KW-1185">Reference proteome</keyword>
<proteinExistence type="predicted"/>
<comment type="caution">
    <text evidence="1">The sequence shown here is derived from an EMBL/GenBank/DDBJ whole genome shotgun (WGS) entry which is preliminary data.</text>
</comment>
<protein>
    <submittedName>
        <fullName evidence="1">Uncharacterized protein</fullName>
    </submittedName>
</protein>